<feature type="compositionally biased region" description="Low complexity" evidence="2">
    <location>
        <begin position="253"/>
        <end position="264"/>
    </location>
</feature>
<dbReference type="OrthoDB" id="273404at2759"/>
<dbReference type="EMBL" id="JAFJZO010000034">
    <property type="protein sequence ID" value="KAG5493855.1"/>
    <property type="molecule type" value="Genomic_DNA"/>
</dbReference>
<dbReference type="KEGG" id="phet:94287810"/>
<gene>
    <name evidence="3" type="ORF">JKF63_01687</name>
</gene>
<feature type="region of interest" description="Disordered" evidence="2">
    <location>
        <begin position="239"/>
        <end position="280"/>
    </location>
</feature>
<evidence type="ECO:0000256" key="2">
    <source>
        <dbReference type="SAM" id="MobiDB-lite"/>
    </source>
</evidence>
<feature type="region of interest" description="Disordered" evidence="2">
    <location>
        <begin position="386"/>
        <end position="426"/>
    </location>
</feature>
<proteinExistence type="predicted"/>
<keyword evidence="1" id="KW-0175">Coiled coil</keyword>
<dbReference type="GeneID" id="94287810"/>
<evidence type="ECO:0000313" key="3">
    <source>
        <dbReference type="EMBL" id="KAG5493855.1"/>
    </source>
</evidence>
<comment type="caution">
    <text evidence="3">The sequence shown here is derived from an EMBL/GenBank/DDBJ whole genome shotgun (WGS) entry which is preliminary data.</text>
</comment>
<feature type="region of interest" description="Disordered" evidence="2">
    <location>
        <begin position="686"/>
        <end position="729"/>
    </location>
</feature>
<name>A0A836IER2_9TRYP</name>
<feature type="coiled-coil region" evidence="1">
    <location>
        <begin position="127"/>
        <end position="234"/>
    </location>
</feature>
<evidence type="ECO:0000313" key="4">
    <source>
        <dbReference type="Proteomes" id="UP000674318"/>
    </source>
</evidence>
<accession>A0A836IER2</accession>
<keyword evidence="4" id="KW-1185">Reference proteome</keyword>
<dbReference type="AlphaFoldDB" id="A0A836IER2"/>
<organism evidence="3 4">
    <name type="scientific">Porcisia hertigi</name>
    <dbReference type="NCBI Taxonomy" id="2761500"/>
    <lineage>
        <taxon>Eukaryota</taxon>
        <taxon>Discoba</taxon>
        <taxon>Euglenozoa</taxon>
        <taxon>Kinetoplastea</taxon>
        <taxon>Metakinetoplastina</taxon>
        <taxon>Trypanosomatida</taxon>
        <taxon>Trypanosomatidae</taxon>
        <taxon>Leishmaniinae</taxon>
        <taxon>Porcisia</taxon>
    </lineage>
</organism>
<reference evidence="3 4" key="1">
    <citation type="submission" date="2021-02" db="EMBL/GenBank/DDBJ databases">
        <title>Porcisia hertigi Genome sequencing and assembly.</title>
        <authorList>
            <person name="Almutairi H."/>
            <person name="Gatherer D."/>
        </authorList>
    </citation>
    <scope>NUCLEOTIDE SEQUENCE [LARGE SCALE GENOMIC DNA]</scope>
    <source>
        <strain evidence="3 4">C119</strain>
    </source>
</reference>
<evidence type="ECO:0000256" key="1">
    <source>
        <dbReference type="SAM" id="Coils"/>
    </source>
</evidence>
<protein>
    <submittedName>
        <fullName evidence="3">Uncharacterized protein</fullName>
    </submittedName>
</protein>
<sequence length="773" mass="84442">MSDFAAWRFGVTHRPQSSSSTPLPPPCDVYPTTSAATAAPLQPLQPPSAYSSTSYVPVSSAPTAPPFSASTPVEVNGCMAFTSHYSELDHMQNAVSHLQNVLRDICETEQHRGKKWLNVQPCVMHAVKLLAATMQTQSERMRQLENAVQQLQQSTAVLVRDREVKEERYRLDTAAHQEEVSDMNRRLAFLEAQQQLPRQQLDLQMSEVAKARCEEAMEARVAPLRQQLRQLRRRLHTALSRPHLAHSHRQMRSSSGSSDSSTSTVRDKHYVGDDDAVALPRHRRASASSLSSASSSSSFAYSTASLPCQPREFGRGVKTVTTGGPAFTTPSIPRGLASATAAVSPGTQKMMREVQRLRRQWRHFLQSVPAALHQGEDLFCDVGKGRDGSGTSRSPYRHRSHLSSKGARSDVANSGVEGNTGGDMMSATRGSVLRPFCLWAPHSFSRVKDSVECSPHPRRAPSGASAAAFPSALPASGRRLRWYWSGDAQSHFSTAVRRAEAGLTAATLSKSRLQTAPGGVSPALPWTECHAFDGRTDCWYCLGSWATYRRHLREMEQTVEKNTSGSIGDARIGWMTWTSSLVSWRDIPTMVVERAGIYMVRVCLVRYCASASLCSGAGRGESSCRHHNCGGALTLWMNGVAVAGMREEVTHTLLYAHDVTFSAGAASPWRAALDKSPCACASAGTTNRFTSDSRRHTPASASRGGSPAQRRSHGDITETTQRPRPCCEPAQLHTNTLTAHLLLPAGATLQVRCRGLHDTKTVHEAFCEFECLV</sequence>
<dbReference type="RefSeq" id="XP_067753890.1">
    <property type="nucleotide sequence ID" value="XM_067897733.1"/>
</dbReference>
<dbReference type="Proteomes" id="UP000674318">
    <property type="component" value="Unassembled WGS sequence"/>
</dbReference>